<keyword evidence="6" id="KW-0931">ER-Golgi transport</keyword>
<gene>
    <name evidence="14" type="primary">TPHA0H02000</name>
    <name evidence="14" type="ordered locus">TPHA_0H02000</name>
</gene>
<dbReference type="Proteomes" id="UP000005666">
    <property type="component" value="Chromosome 8"/>
</dbReference>
<dbReference type="FunFam" id="1.10.10.750:FF:000003">
    <property type="entry name" value="GTPase activating protein (Evi5)"/>
    <property type="match status" value="1"/>
</dbReference>
<dbReference type="HOGENOM" id="CLU_005350_11_0_1"/>
<feature type="region of interest" description="Disordered" evidence="12">
    <location>
        <begin position="1"/>
        <end position="35"/>
    </location>
</feature>
<comment type="similarity">
    <text evidence="9">Belongs to the GYP5 family.</text>
</comment>
<dbReference type="PROSITE" id="PS50086">
    <property type="entry name" value="TBC_RABGAP"/>
    <property type="match status" value="1"/>
</dbReference>
<evidence type="ECO:0000313" key="15">
    <source>
        <dbReference type="Proteomes" id="UP000005666"/>
    </source>
</evidence>
<evidence type="ECO:0000256" key="1">
    <source>
        <dbReference type="ARBA" id="ARBA00004496"/>
    </source>
</evidence>
<dbReference type="InterPro" id="IPR050302">
    <property type="entry name" value="Rab_GAP_TBC_domain"/>
</dbReference>
<evidence type="ECO:0000256" key="5">
    <source>
        <dbReference type="ARBA" id="ARBA00022490"/>
    </source>
</evidence>
<dbReference type="GO" id="GO:0006888">
    <property type="term" value="P:endoplasmic reticulum to Golgi vesicle-mediated transport"/>
    <property type="evidence" value="ECO:0007669"/>
    <property type="project" value="EnsemblFungi"/>
</dbReference>
<evidence type="ECO:0000256" key="2">
    <source>
        <dbReference type="ARBA" id="ARBA00022448"/>
    </source>
</evidence>
<dbReference type="GO" id="GO:0015031">
    <property type="term" value="P:protein transport"/>
    <property type="evidence" value="ECO:0007669"/>
    <property type="project" value="UniProtKB-KW"/>
</dbReference>
<evidence type="ECO:0000256" key="6">
    <source>
        <dbReference type="ARBA" id="ARBA00022892"/>
    </source>
</evidence>
<evidence type="ECO:0000256" key="4">
    <source>
        <dbReference type="ARBA" id="ARBA00022483"/>
    </source>
</evidence>
<feature type="compositionally biased region" description="Basic and acidic residues" evidence="12">
    <location>
        <begin position="1"/>
        <end position="29"/>
    </location>
</feature>
<dbReference type="Gene3D" id="1.10.472.80">
    <property type="entry name" value="Ypt/Rab-GAP domain of gyp1p, domain 3"/>
    <property type="match status" value="1"/>
</dbReference>
<dbReference type="GO" id="GO:0006887">
    <property type="term" value="P:exocytosis"/>
    <property type="evidence" value="ECO:0007669"/>
    <property type="project" value="UniProtKB-KW"/>
</dbReference>
<keyword evidence="4" id="KW-0268">Exocytosis</keyword>
<dbReference type="GO" id="GO:0005096">
    <property type="term" value="F:GTPase activator activity"/>
    <property type="evidence" value="ECO:0007669"/>
    <property type="project" value="UniProtKB-KW"/>
</dbReference>
<evidence type="ECO:0000256" key="3">
    <source>
        <dbReference type="ARBA" id="ARBA00022468"/>
    </source>
</evidence>
<feature type="region of interest" description="Disordered" evidence="12">
    <location>
        <begin position="240"/>
        <end position="288"/>
    </location>
</feature>
<evidence type="ECO:0000259" key="13">
    <source>
        <dbReference type="PROSITE" id="PS50086"/>
    </source>
</evidence>
<dbReference type="RefSeq" id="XP_003686838.1">
    <property type="nucleotide sequence ID" value="XM_003686790.1"/>
</dbReference>
<feature type="compositionally biased region" description="Basic and acidic residues" evidence="12">
    <location>
        <begin position="71"/>
        <end position="80"/>
    </location>
</feature>
<dbReference type="GO" id="GO:0031267">
    <property type="term" value="F:small GTPase binding"/>
    <property type="evidence" value="ECO:0007669"/>
    <property type="project" value="TreeGrafter"/>
</dbReference>
<feature type="compositionally biased region" description="Low complexity" evidence="12">
    <location>
        <begin position="905"/>
        <end position="916"/>
    </location>
</feature>
<proteinExistence type="inferred from homology"/>
<keyword evidence="5" id="KW-0963">Cytoplasm</keyword>
<accession>G8BWF3</accession>
<dbReference type="PANTHER" id="PTHR47219:SF9">
    <property type="entry name" value="GTPASE ACTIVATING PROTEIN AND CENTROSOME-ASSOCIATED, ISOFORM B"/>
    <property type="match status" value="1"/>
</dbReference>
<name>G8BWF3_TETPH</name>
<dbReference type="eggNOG" id="KOG1102">
    <property type="taxonomic scope" value="Eukaryota"/>
</dbReference>
<dbReference type="GO" id="GO:0005829">
    <property type="term" value="C:cytosol"/>
    <property type="evidence" value="ECO:0007669"/>
    <property type="project" value="EnsemblFungi"/>
</dbReference>
<keyword evidence="2" id="KW-0813">Transport</keyword>
<sequence length="939" mass="107421">MSESIKGEDKKLHFENTDQDRMELDHEDIQTDTNSLVKETIDAQVSEYEDFGDANDSIIDQNDVKTNQGEVQKDTNRPENKLVDDVNQSLSNMKTNDNQSINTIGNEAFKEILKSSDEGDQLPNDDGVNLNEEPDKVLMAGDYITDNIGGESLEEDHESNLANIKNEETPNATILDVNREEHFNEELEKEDSNLLAIEINNQHAFHDIQDNDSINTKGENNAGDDINTNLSLTATPEKDDVEYSNQENQTTNLTPQLPPRKGSMSLDSSNLTKVAPGPSSPPLPSRNRVAVPVSNNVGIKNAVHNVPPTLETEMQSEAFRKNLGFTNADVIPPKLPSRNHSKNTSIISSAAEINLIVDRFRKTSHNFQNENDVSKENLKEGRCILRSSYSTLVERLVSDSTATNNELASKTESEKSDQEENIMEIDWNFWSEVVDDFSKVTRDDPDKLEKMITDGIPPQIRGIIWQLISNSKSKEFTEIYSSLINLESVHEAAIRRDIRRTNFIPEDKTESLFSVMKAYSLYDKEVGYTQGMAFIVAPLLLNCESEADTFGLLIRLMNNYELRELFLPGMPGLMLMLYQFDRLIEESSPQLYNYLTRQSIRSTMYATQWFLTFFAYRFPLGFVIRIFDIVFVEGIEAILKFAVILMLKNEDHILSLKFEQLLDFLKTELFHYYSYESINERAAMSTKNNNSIDSNNSTDDVYDSDKADAQSVVQNELKMVPSSHSTIKRTVTKTIRDSEYDTDLFVHDAMNEVHITPISLQRYSNEYKDIHELEQQKEQQYEHMRIKNHQLHREVKKLEHDYTQLNREHVSIANELINNRLKNETLIDENNDLRLTVLTLKRQLEEEVRKQSLPNPDAALPNDLKYDLEQAMNRNREVMTENMKLQDKIGDLENYIERLKAIRYPKSPSKDSNSNPVEPASPPSGGWSGFKKVFAKPTS</sequence>
<comment type="subcellular location">
    <subcellularLocation>
        <location evidence="1">Cytoplasm</location>
    </subcellularLocation>
</comment>
<evidence type="ECO:0000256" key="9">
    <source>
        <dbReference type="ARBA" id="ARBA00061661"/>
    </source>
</evidence>
<dbReference type="GO" id="GO:0043332">
    <property type="term" value="C:mating projection tip"/>
    <property type="evidence" value="ECO:0007669"/>
    <property type="project" value="EnsemblFungi"/>
</dbReference>
<keyword evidence="3" id="KW-0343">GTPase activation</keyword>
<dbReference type="InterPro" id="IPR000195">
    <property type="entry name" value="Rab-GAP-TBC_dom"/>
</dbReference>
<protein>
    <recommendedName>
        <fullName evidence="10">GTPase-activating protein GYP5</fullName>
    </recommendedName>
</protein>
<dbReference type="GO" id="GO:0000131">
    <property type="term" value="C:incipient cellular bud site"/>
    <property type="evidence" value="ECO:0007669"/>
    <property type="project" value="EnsemblFungi"/>
</dbReference>
<dbReference type="FunFam" id="1.10.472.80:FF:000044">
    <property type="entry name" value="GTPase-activating protein GYP5"/>
    <property type="match status" value="1"/>
</dbReference>
<dbReference type="GO" id="GO:0005934">
    <property type="term" value="C:cellular bud tip"/>
    <property type="evidence" value="ECO:0007669"/>
    <property type="project" value="EnsemblFungi"/>
</dbReference>
<dbReference type="GO" id="GO:0005935">
    <property type="term" value="C:cellular bud neck"/>
    <property type="evidence" value="ECO:0007669"/>
    <property type="project" value="EnsemblFungi"/>
</dbReference>
<organism evidence="14 15">
    <name type="scientific">Tetrapisispora phaffii (strain ATCC 24235 / CBS 4417 / NBRC 1672 / NRRL Y-8282 / UCD 70-5)</name>
    <name type="common">Yeast</name>
    <name type="synonym">Fabospora phaffii</name>
    <dbReference type="NCBI Taxonomy" id="1071381"/>
    <lineage>
        <taxon>Eukaryota</taxon>
        <taxon>Fungi</taxon>
        <taxon>Dikarya</taxon>
        <taxon>Ascomycota</taxon>
        <taxon>Saccharomycotina</taxon>
        <taxon>Saccharomycetes</taxon>
        <taxon>Saccharomycetales</taxon>
        <taxon>Saccharomycetaceae</taxon>
        <taxon>Tetrapisispora</taxon>
    </lineage>
</organism>
<evidence type="ECO:0000256" key="11">
    <source>
        <dbReference type="SAM" id="Coils"/>
    </source>
</evidence>
<dbReference type="SMART" id="SM00164">
    <property type="entry name" value="TBC"/>
    <property type="match status" value="1"/>
</dbReference>
<dbReference type="KEGG" id="tpf:TPHA_0H02000"/>
<dbReference type="STRING" id="1071381.G8BWF3"/>
<dbReference type="Gene3D" id="1.10.10.750">
    <property type="entry name" value="Ypt/Rab-GAP domain of gyp1p, domain 1"/>
    <property type="match status" value="1"/>
</dbReference>
<dbReference type="Gene3D" id="1.10.8.270">
    <property type="entry name" value="putative rabgap domain of human tbc1 domain family member 14 like domains"/>
    <property type="match status" value="1"/>
</dbReference>
<keyword evidence="15" id="KW-1185">Reference proteome</keyword>
<evidence type="ECO:0000313" key="14">
    <source>
        <dbReference type="EMBL" id="CCE64404.1"/>
    </source>
</evidence>
<reference evidence="14 15" key="1">
    <citation type="journal article" date="2011" name="Proc. Natl. Acad. Sci. U.S.A.">
        <title>Evolutionary erosion of yeast sex chromosomes by mating-type switching accidents.</title>
        <authorList>
            <person name="Gordon J.L."/>
            <person name="Armisen D."/>
            <person name="Proux-Wera E."/>
            <person name="Oheigeartaigh S.S."/>
            <person name="Byrne K.P."/>
            <person name="Wolfe K.H."/>
        </authorList>
    </citation>
    <scope>NUCLEOTIDE SEQUENCE [LARGE SCALE GENOMIC DNA]</scope>
    <source>
        <strain evidence="15">ATCC 24235 / CBS 4417 / NBRC 1672 / NRRL Y-8282 / UCD 70-5</strain>
    </source>
</reference>
<feature type="domain" description="Rab-GAP TBC" evidence="13">
    <location>
        <begin position="455"/>
        <end position="634"/>
    </location>
</feature>
<feature type="compositionally biased region" description="Polar residues" evidence="12">
    <location>
        <begin position="58"/>
        <end position="70"/>
    </location>
</feature>
<dbReference type="PANTHER" id="PTHR47219">
    <property type="entry name" value="RAB GTPASE-ACTIVATING PROTEIN 1-LIKE"/>
    <property type="match status" value="1"/>
</dbReference>
<keyword evidence="8 11" id="KW-0175">Coiled coil</keyword>
<dbReference type="OMA" id="LFVHDAM"/>
<dbReference type="GO" id="GO:0005798">
    <property type="term" value="C:Golgi-associated vesicle"/>
    <property type="evidence" value="ECO:0007669"/>
    <property type="project" value="EnsemblFungi"/>
</dbReference>
<feature type="coiled-coil region" evidence="11">
    <location>
        <begin position="760"/>
        <end position="902"/>
    </location>
</feature>
<dbReference type="EMBL" id="HE612863">
    <property type="protein sequence ID" value="CCE64404.1"/>
    <property type="molecule type" value="Genomic_DNA"/>
</dbReference>
<keyword evidence="7" id="KW-0653">Protein transport</keyword>
<dbReference type="AlphaFoldDB" id="G8BWF3"/>
<feature type="region of interest" description="Disordered" evidence="12">
    <location>
        <begin position="903"/>
        <end position="939"/>
    </location>
</feature>
<dbReference type="GO" id="GO:0005886">
    <property type="term" value="C:plasma membrane"/>
    <property type="evidence" value="ECO:0007669"/>
    <property type="project" value="EnsemblFungi"/>
</dbReference>
<evidence type="ECO:0000256" key="12">
    <source>
        <dbReference type="SAM" id="MobiDB-lite"/>
    </source>
</evidence>
<evidence type="ECO:0000256" key="10">
    <source>
        <dbReference type="ARBA" id="ARBA00072088"/>
    </source>
</evidence>
<evidence type="ECO:0000256" key="7">
    <source>
        <dbReference type="ARBA" id="ARBA00022927"/>
    </source>
</evidence>
<feature type="compositionally biased region" description="Polar residues" evidence="12">
    <location>
        <begin position="243"/>
        <end position="255"/>
    </location>
</feature>
<dbReference type="Pfam" id="PF23436">
    <property type="entry name" value="RabGap-TBC_2"/>
    <property type="match status" value="1"/>
</dbReference>
<dbReference type="OrthoDB" id="295078at2759"/>
<dbReference type="InterPro" id="IPR035969">
    <property type="entry name" value="Rab-GAP_TBC_sf"/>
</dbReference>
<feature type="region of interest" description="Disordered" evidence="12">
    <location>
        <begin position="52"/>
        <end position="80"/>
    </location>
</feature>
<evidence type="ECO:0000256" key="8">
    <source>
        <dbReference type="ARBA" id="ARBA00023054"/>
    </source>
</evidence>
<dbReference type="SUPFAM" id="SSF47923">
    <property type="entry name" value="Ypt/Rab-GAP domain of gyp1p"/>
    <property type="match status" value="2"/>
</dbReference>
<dbReference type="GeneID" id="11534215"/>